<dbReference type="InterPro" id="IPR008274">
    <property type="entry name" value="AldOxase/xan_DH_MoCoBD1"/>
</dbReference>
<keyword evidence="3" id="KW-1185">Reference proteome</keyword>
<feature type="domain" description="Aldehyde oxidase/xanthine dehydrogenase a/b hammerhead" evidence="1">
    <location>
        <begin position="216"/>
        <end position="307"/>
    </location>
</feature>
<dbReference type="InterPro" id="IPR037165">
    <property type="entry name" value="AldOxase/xan_DH_Mopterin-bd_sf"/>
</dbReference>
<reference evidence="2 3" key="1">
    <citation type="submission" date="2016-10" db="EMBL/GenBank/DDBJ databases">
        <authorList>
            <person name="de Groot N.N."/>
        </authorList>
    </citation>
    <scope>NUCLEOTIDE SEQUENCE [LARGE SCALE GENOMIC DNA]</scope>
    <source>
        <strain evidence="2 3">CGMCC 1.7659</strain>
    </source>
</reference>
<dbReference type="Proteomes" id="UP000198575">
    <property type="component" value="Unassembled WGS sequence"/>
</dbReference>
<organism evidence="2 3">
    <name type="scientific">Dokdonella immobilis</name>
    <dbReference type="NCBI Taxonomy" id="578942"/>
    <lineage>
        <taxon>Bacteria</taxon>
        <taxon>Pseudomonadati</taxon>
        <taxon>Pseudomonadota</taxon>
        <taxon>Gammaproteobacteria</taxon>
        <taxon>Lysobacterales</taxon>
        <taxon>Rhodanobacteraceae</taxon>
        <taxon>Dokdonella</taxon>
    </lineage>
</organism>
<dbReference type="GO" id="GO:0016491">
    <property type="term" value="F:oxidoreductase activity"/>
    <property type="evidence" value="ECO:0007669"/>
    <property type="project" value="InterPro"/>
</dbReference>
<dbReference type="PROSITE" id="PS51318">
    <property type="entry name" value="TAT"/>
    <property type="match status" value="1"/>
</dbReference>
<accession>A0A1I4X2N5</accession>
<dbReference type="InterPro" id="IPR006311">
    <property type="entry name" value="TAT_signal"/>
</dbReference>
<dbReference type="Gene3D" id="3.30.365.10">
    <property type="entry name" value="Aldehyde oxidase/xanthine dehydrogenase, molybdopterin binding domain"/>
    <property type="match status" value="3"/>
</dbReference>
<dbReference type="SUPFAM" id="SSF56003">
    <property type="entry name" value="Molybdenum cofactor-binding domain"/>
    <property type="match status" value="2"/>
</dbReference>
<dbReference type="InterPro" id="IPR000674">
    <property type="entry name" value="Ald_Oxase/Xan_DH_a/b"/>
</dbReference>
<dbReference type="Pfam" id="PF02738">
    <property type="entry name" value="MoCoBD_1"/>
    <property type="match status" value="1"/>
</dbReference>
<dbReference type="SMART" id="SM01008">
    <property type="entry name" value="Ald_Xan_dh_C"/>
    <property type="match status" value="1"/>
</dbReference>
<evidence type="ECO:0000313" key="2">
    <source>
        <dbReference type="EMBL" id="SFN20224.1"/>
    </source>
</evidence>
<protein>
    <submittedName>
        <fullName evidence="2">Isoquinoline 1-oxidoreductase, beta subunit</fullName>
    </submittedName>
</protein>
<dbReference type="RefSeq" id="WP_092406565.1">
    <property type="nucleotide sequence ID" value="NZ_FOVF01000007.1"/>
</dbReference>
<name>A0A1I4X2N5_9GAMM</name>
<dbReference type="Gene3D" id="3.90.1170.50">
    <property type="entry name" value="Aldehyde oxidase/xanthine dehydrogenase, a/b hammerhead"/>
    <property type="match status" value="1"/>
</dbReference>
<dbReference type="OrthoDB" id="6177861at2"/>
<dbReference type="AlphaFoldDB" id="A0A1I4X2N5"/>
<proteinExistence type="predicted"/>
<dbReference type="EMBL" id="FOVF01000007">
    <property type="protein sequence ID" value="SFN20224.1"/>
    <property type="molecule type" value="Genomic_DNA"/>
</dbReference>
<dbReference type="PANTHER" id="PTHR47495">
    <property type="entry name" value="ALDEHYDE DEHYDROGENASE"/>
    <property type="match status" value="1"/>
</dbReference>
<dbReference type="InterPro" id="IPR012368">
    <property type="entry name" value="OxRdtase_Mopterin-bd_su_IorB"/>
</dbReference>
<dbReference type="Pfam" id="PF20256">
    <property type="entry name" value="MoCoBD_2"/>
    <property type="match status" value="2"/>
</dbReference>
<dbReference type="PIRSF" id="PIRSF036389">
    <property type="entry name" value="IOR_B"/>
    <property type="match status" value="1"/>
</dbReference>
<dbReference type="PANTHER" id="PTHR47495:SF2">
    <property type="entry name" value="ALDEHYDE DEHYDROGENASE"/>
    <property type="match status" value="1"/>
</dbReference>
<evidence type="ECO:0000259" key="1">
    <source>
        <dbReference type="SMART" id="SM01008"/>
    </source>
</evidence>
<dbReference type="STRING" id="578942.SAMN05216289_10796"/>
<evidence type="ECO:0000313" key="3">
    <source>
        <dbReference type="Proteomes" id="UP000198575"/>
    </source>
</evidence>
<dbReference type="InterPro" id="IPR052516">
    <property type="entry name" value="N-heterocyclic_Hydroxylase"/>
</dbReference>
<sequence length="752" mass="82224">MSPTLALTRRRFLKFGLTASGALLVGYRCSAAARATVPSELLGDDLVSLTAFVMIERDNRVVIGARGCEIGQGVITSLPMLIAEELDVEWSRVRVIQLPYGYEEVDGKPSNRYGDQFAGGSTSIQTAWKDLREAGALARWLLLQAAANAWSVPVENLRTEAGHVLNVDGRTLSYGALARTAAALPMPANAPAPKDPDSFKLVGKPIRAADGRRIVTGQNRYGIDEYLSGALVAVMLRCPYLDGTLESLDDSEARKVRGVRDVVRIEGPKPGEPFDGPLAAGVAVLADNTWAALQGRNALKPVWKQGPWAEESSAALAARANALLDEDKDGIEVRKDGDLAKSRKRARHSLSARYEVPFLAHATLEPPGALIELRQDGALLIASMQNPSGASRVISELTGLPRDRIEIRLPRSGGGFGRRLENDFVAEAVQIAKLAGKPVKLMWTREDDLAHDFYRPFGVHALSATLDRRNRVEGWTHRCAATSRTYRTARMQDDPAWTGCLEPDDFPAGLVDDLEKTFFPVQSGMPRGWWRAPLHTFHAFAVQSFIDEIAYEVRRDAVELRLEMLGEAREISYRGHGGPVFDTGRMANVLRLCAEKIHWKEKRTDGRGIGIACHFTFGGYTAHAFEVSMDGERLRIHRAICVVDVGRVVNPLGLEAQMMGGTIDGISTALNLAITVRDGQVEQKNFPQYPLLKMADAPKKVEVHIVESTRDPVGGGEMGIASVAPALANAIFATTTVRIRKLPLLPELMRML</sequence>
<gene>
    <name evidence="2" type="ORF">SAMN05216289_10796</name>
</gene>
<dbReference type="InterPro" id="IPR046867">
    <property type="entry name" value="AldOxase/xan_DH_MoCoBD2"/>
</dbReference>